<dbReference type="Gene3D" id="3.60.21.10">
    <property type="match status" value="1"/>
</dbReference>
<feature type="domain" description="Calcineurin-like phosphoesterase" evidence="1">
    <location>
        <begin position="14"/>
        <end position="216"/>
    </location>
</feature>
<sequence>MDDYAQTMLGKLEQIGRLCEKYKVKSIIGLGDIFHLKQPNRVSHALTQALIVAFNNFPTTPLIVPGNHDLGPDGLDSLPRQPLGTLVRASAVKLLLSIKDSRTGVWLIPRPYNAAAEGVHDDQADPSYYSLTEEEEALIAKNPVPLIGLAHGSIVGPGDSRPYPYVNVDKIPGIDQYDAFIAGHLHECLGVTEVGKTIFANPGSIGRTRRDMASYARTVEVLIVTVDSDGLKVEEVPLPGVAPALEVFGAREVEEGPELQDDEISKFVEMLGEGLPAEKMSLAELMAQDEFKDIEAPVKAKVQELLGGAES</sequence>
<protein>
    <recommendedName>
        <fullName evidence="1">Calcineurin-like phosphoesterase domain-containing protein</fullName>
    </recommendedName>
</protein>
<proteinExistence type="predicted"/>
<reference evidence="2" key="1">
    <citation type="journal article" date="2015" name="Nature">
        <title>Complex archaea that bridge the gap between prokaryotes and eukaryotes.</title>
        <authorList>
            <person name="Spang A."/>
            <person name="Saw J.H."/>
            <person name="Jorgensen S.L."/>
            <person name="Zaremba-Niedzwiedzka K."/>
            <person name="Martijn J."/>
            <person name="Lind A.E."/>
            <person name="van Eijk R."/>
            <person name="Schleper C."/>
            <person name="Guy L."/>
            <person name="Ettema T.J."/>
        </authorList>
    </citation>
    <scope>NUCLEOTIDE SEQUENCE</scope>
</reference>
<dbReference type="PANTHER" id="PTHR30337">
    <property type="entry name" value="COMPONENT OF ATP-DEPENDENT DSDNA EXONUCLEASE"/>
    <property type="match status" value="1"/>
</dbReference>
<name>A0A0F9QTA5_9ZZZZ</name>
<dbReference type="SUPFAM" id="SSF56300">
    <property type="entry name" value="Metallo-dependent phosphatases"/>
    <property type="match status" value="1"/>
</dbReference>
<dbReference type="EMBL" id="LAZR01001715">
    <property type="protein sequence ID" value="KKN40247.1"/>
    <property type="molecule type" value="Genomic_DNA"/>
</dbReference>
<organism evidence="2">
    <name type="scientific">marine sediment metagenome</name>
    <dbReference type="NCBI Taxonomy" id="412755"/>
    <lineage>
        <taxon>unclassified sequences</taxon>
        <taxon>metagenomes</taxon>
        <taxon>ecological metagenomes</taxon>
    </lineage>
</organism>
<comment type="caution">
    <text evidence="2">The sequence shown here is derived from an EMBL/GenBank/DDBJ whole genome shotgun (WGS) entry which is preliminary data.</text>
</comment>
<evidence type="ECO:0000313" key="2">
    <source>
        <dbReference type="EMBL" id="KKN40247.1"/>
    </source>
</evidence>
<accession>A0A0F9QTA5</accession>
<dbReference type="InterPro" id="IPR029052">
    <property type="entry name" value="Metallo-depent_PP-like"/>
</dbReference>
<dbReference type="InterPro" id="IPR024654">
    <property type="entry name" value="Calcineurin-like_PHP_lpxH"/>
</dbReference>
<evidence type="ECO:0000259" key="1">
    <source>
        <dbReference type="Pfam" id="PF12850"/>
    </source>
</evidence>
<dbReference type="AlphaFoldDB" id="A0A0F9QTA5"/>
<dbReference type="InterPro" id="IPR050535">
    <property type="entry name" value="DNA_Repair-Maintenance_Comp"/>
</dbReference>
<dbReference type="Pfam" id="PF12850">
    <property type="entry name" value="Metallophos_2"/>
    <property type="match status" value="1"/>
</dbReference>
<gene>
    <name evidence="2" type="ORF">LCGC14_0735270</name>
</gene>